<dbReference type="Pfam" id="PF12706">
    <property type="entry name" value="Lactamase_B_2"/>
    <property type="match status" value="1"/>
</dbReference>
<gene>
    <name evidence="3" type="ORF">Pyn_07336</name>
</gene>
<keyword evidence="4" id="KW-1185">Reference proteome</keyword>
<dbReference type="Gene3D" id="3.15.20.10">
    <property type="entry name" value="Bactericidal permeability-increasing protein, domain 2"/>
    <property type="match status" value="1"/>
</dbReference>
<evidence type="ECO:0000259" key="2">
    <source>
        <dbReference type="SMART" id="SM00329"/>
    </source>
</evidence>
<evidence type="ECO:0000256" key="1">
    <source>
        <dbReference type="SAM" id="SignalP"/>
    </source>
</evidence>
<evidence type="ECO:0000313" key="3">
    <source>
        <dbReference type="EMBL" id="PQM42643.1"/>
    </source>
</evidence>
<dbReference type="InterPro" id="IPR001124">
    <property type="entry name" value="Lipid-bd_serum_glycop_C"/>
</dbReference>
<dbReference type="AlphaFoldDB" id="A0A314UZ61"/>
<evidence type="ECO:0000313" key="4">
    <source>
        <dbReference type="Proteomes" id="UP000250321"/>
    </source>
</evidence>
<feature type="chain" id="PRO_5016266354" evidence="1">
    <location>
        <begin position="21"/>
        <end position="716"/>
    </location>
</feature>
<comment type="caution">
    <text evidence="3">The sequence shown here is derived from an EMBL/GenBank/DDBJ whole genome shotgun (WGS) entry which is preliminary data.</text>
</comment>
<dbReference type="InterPro" id="IPR017942">
    <property type="entry name" value="Lipid-bd_serum_glycop_N"/>
</dbReference>
<reference evidence="3 4" key="1">
    <citation type="submission" date="2018-02" db="EMBL/GenBank/DDBJ databases">
        <title>Draft genome of wild Prunus yedoensis var. nudiflora.</title>
        <authorList>
            <person name="Baek S."/>
            <person name="Kim J.-H."/>
            <person name="Choi K."/>
            <person name="Kim G.-B."/>
            <person name="Cho A."/>
            <person name="Jang H."/>
            <person name="Shin C.-H."/>
            <person name="Yu H.-J."/>
            <person name="Mun J.-H."/>
        </authorList>
    </citation>
    <scope>NUCLEOTIDE SEQUENCE [LARGE SCALE GENOMIC DNA]</scope>
    <source>
        <strain evidence="4">cv. Jeju island</strain>
        <tissue evidence="3">Leaf</tissue>
    </source>
</reference>
<dbReference type="OrthoDB" id="10255543at2759"/>
<organism evidence="3 4">
    <name type="scientific">Prunus yedoensis var. nudiflora</name>
    <dbReference type="NCBI Taxonomy" id="2094558"/>
    <lineage>
        <taxon>Eukaryota</taxon>
        <taxon>Viridiplantae</taxon>
        <taxon>Streptophyta</taxon>
        <taxon>Embryophyta</taxon>
        <taxon>Tracheophyta</taxon>
        <taxon>Spermatophyta</taxon>
        <taxon>Magnoliopsida</taxon>
        <taxon>eudicotyledons</taxon>
        <taxon>Gunneridae</taxon>
        <taxon>Pentapetalae</taxon>
        <taxon>rosids</taxon>
        <taxon>fabids</taxon>
        <taxon>Rosales</taxon>
        <taxon>Rosaceae</taxon>
        <taxon>Amygdaloideae</taxon>
        <taxon>Amygdaleae</taxon>
        <taxon>Prunus</taxon>
    </lineage>
</organism>
<proteinExistence type="predicted"/>
<name>A0A314UZ61_PRUYE</name>
<feature type="domain" description="Lipid-binding serum glycoprotein C-terminal" evidence="2">
    <location>
        <begin position="220"/>
        <end position="425"/>
    </location>
</feature>
<dbReference type="Gene3D" id="3.15.10.10">
    <property type="entry name" value="Bactericidal permeability-increasing protein, domain 1"/>
    <property type="match status" value="1"/>
</dbReference>
<dbReference type="SUPFAM" id="SSF55394">
    <property type="entry name" value="Bactericidal permeability-increasing protein, BPI"/>
    <property type="match status" value="2"/>
</dbReference>
<dbReference type="STRING" id="2094558.A0A314UZ61"/>
<dbReference type="Proteomes" id="UP000250321">
    <property type="component" value="Unassembled WGS sequence"/>
</dbReference>
<accession>A0A314UZ61</accession>
<sequence>MAPPTIVLLLIASFFISTQTHLQVQATDDAFTSIVISQKGLDFLKDLLITKAVSSIIPLQLPQISKSTRIPFLEMLIWCSPTSQSTESITWIAPVVVSDEGRASIQVEGLEVGLTLGLGIQDGTLKLTLKDCGCYVKDISIKLDGGASWLYQGMINAFEEQIGSAVETSVTKKLKDGIVKLDSLLQALPKEMPLDDNTSLNVTFVNDPVLSNSSIGFEINDSSKMLGISLDEAVFNSVGAAYFNAEFMQWIVDKIPDQSFLNTAGWRFIVPQLYKKYPNHDMDLNVSLSSPPVVRITEHNIDATIYADLIIDVLEENRVIPVACISLVIHASGSVKISGNNLAGSIKLNDFSMSLKWSNIGNLRLYLIQPVMWTIIQTVFLPYVNSHLGKGFPLPIIQASRFKTPNYSEARTTLLLVELVASLPAFGRAIEDDEYRLARSQVLRKGVDLEGYSIEGLSIGGHETCIIIPEFKCAFDIGRCPSRAIHQNFVFITHAHLDHIGGLPMYVASRGLYNLKPPTVFVPPCIKRGCGEANRHSPDHGPRETYEMRNNLVVRPFRTDHSIPSQGYVIYSVRKKLKKQYMHLKGKQIEKLKKSGVEITDVILSPEVAFTGDTTSDYMLDPRNADALRAKVLITEATFLDEGCSIEHARQHGHTHIDEIIENAQWLRNKSVLLTHFSSRYHIEDYLSEPSLVLFLILTSNNPVVAYVVLLHKNII</sequence>
<dbReference type="Gene3D" id="3.60.15.10">
    <property type="entry name" value="Ribonuclease Z/Hydroxyacylglutathione hydrolase-like"/>
    <property type="match status" value="1"/>
</dbReference>
<dbReference type="PANTHER" id="PTHR46801">
    <property type="entry name" value="OS06G0309200 PROTEIN"/>
    <property type="match status" value="1"/>
</dbReference>
<dbReference type="InterPro" id="IPR017943">
    <property type="entry name" value="Bactericidal_perm-incr_a/b_dom"/>
</dbReference>
<dbReference type="InterPro" id="IPR001279">
    <property type="entry name" value="Metallo-B-lactamas"/>
</dbReference>
<dbReference type="Pfam" id="PF01273">
    <property type="entry name" value="LBP_BPI_CETP"/>
    <property type="match status" value="1"/>
</dbReference>
<dbReference type="GO" id="GO:0008289">
    <property type="term" value="F:lipid binding"/>
    <property type="evidence" value="ECO:0007669"/>
    <property type="project" value="InterPro"/>
</dbReference>
<dbReference type="Pfam" id="PF02886">
    <property type="entry name" value="LBP_BPI_CETP_C"/>
    <property type="match status" value="1"/>
</dbReference>
<dbReference type="InterPro" id="IPR036866">
    <property type="entry name" value="RibonucZ/Hydroxyglut_hydro"/>
</dbReference>
<dbReference type="EMBL" id="PJQY01002789">
    <property type="protein sequence ID" value="PQM42643.1"/>
    <property type="molecule type" value="Genomic_DNA"/>
</dbReference>
<dbReference type="SMART" id="SM00329">
    <property type="entry name" value="BPI2"/>
    <property type="match status" value="1"/>
</dbReference>
<dbReference type="CDD" id="cd00026">
    <property type="entry name" value="BPI2"/>
    <property type="match status" value="1"/>
</dbReference>
<protein>
    <submittedName>
        <fullName evidence="3">Putative BPI/LBP family protein</fullName>
    </submittedName>
</protein>
<dbReference type="InterPro" id="IPR045897">
    <property type="entry name" value="BPI/LBP_pln"/>
</dbReference>
<feature type="signal peptide" evidence="1">
    <location>
        <begin position="1"/>
        <end position="20"/>
    </location>
</feature>
<keyword evidence="1" id="KW-0732">Signal</keyword>
<dbReference type="PANTHER" id="PTHR46801:SF6">
    <property type="entry name" value="LIPID-BINDING SERUM GLYCOPROTEIN C-TERMINAL DOMAIN-CONTAINING PROTEIN"/>
    <property type="match status" value="1"/>
</dbReference>
<dbReference type="SUPFAM" id="SSF56281">
    <property type="entry name" value="Metallo-hydrolase/oxidoreductase"/>
    <property type="match status" value="1"/>
</dbReference>